<evidence type="ECO:0000313" key="9">
    <source>
        <dbReference type="EMBL" id="RZC39959.1"/>
    </source>
</evidence>
<keyword evidence="2" id="KW-0479">Metal-binding</keyword>
<evidence type="ECO:0000256" key="5">
    <source>
        <dbReference type="ARBA" id="ARBA00022833"/>
    </source>
</evidence>
<comment type="subcellular location">
    <subcellularLocation>
        <location evidence="1">Nucleus</location>
    </subcellularLocation>
</comment>
<dbReference type="GO" id="GO:0008270">
    <property type="term" value="F:zinc ion binding"/>
    <property type="evidence" value="ECO:0007669"/>
    <property type="project" value="UniProtKB-KW"/>
</dbReference>
<evidence type="ECO:0000256" key="7">
    <source>
        <dbReference type="PROSITE-ProRule" id="PRU00042"/>
    </source>
</evidence>
<dbReference type="AlphaFoldDB" id="A0A482W5D3"/>
<dbReference type="STRING" id="1661398.A0A482W5D3"/>
<sequence length="64" mass="7472">MHSHTGERPYLCVYCNKGFTSPYSLKVHTRQHTNEKPYVCEYCPMAFPQKVSLMTHLKSKHNVS</sequence>
<evidence type="ECO:0000256" key="3">
    <source>
        <dbReference type="ARBA" id="ARBA00022737"/>
    </source>
</evidence>
<name>A0A482W5D3_ASBVE</name>
<keyword evidence="10" id="KW-1185">Reference proteome</keyword>
<dbReference type="GO" id="GO:0005634">
    <property type="term" value="C:nucleus"/>
    <property type="evidence" value="ECO:0007669"/>
    <property type="project" value="UniProtKB-SubCell"/>
</dbReference>
<evidence type="ECO:0000256" key="6">
    <source>
        <dbReference type="ARBA" id="ARBA00023242"/>
    </source>
</evidence>
<dbReference type="EMBL" id="QDEB01030126">
    <property type="protein sequence ID" value="RZC39959.1"/>
    <property type="molecule type" value="Genomic_DNA"/>
</dbReference>
<dbReference type="Pfam" id="PF00096">
    <property type="entry name" value="zf-C2H2"/>
    <property type="match status" value="2"/>
</dbReference>
<dbReference type="InterPro" id="IPR013087">
    <property type="entry name" value="Znf_C2H2_type"/>
</dbReference>
<gene>
    <name evidence="9" type="ORF">BDFB_008433</name>
</gene>
<comment type="caution">
    <text evidence="9">The sequence shown here is derived from an EMBL/GenBank/DDBJ whole genome shotgun (WGS) entry which is preliminary data.</text>
</comment>
<proteinExistence type="predicted"/>
<dbReference type="InterPro" id="IPR036236">
    <property type="entry name" value="Znf_C2H2_sf"/>
</dbReference>
<dbReference type="Gene3D" id="3.30.160.60">
    <property type="entry name" value="Classic Zinc Finger"/>
    <property type="match status" value="2"/>
</dbReference>
<keyword evidence="3" id="KW-0677">Repeat</keyword>
<dbReference type="Proteomes" id="UP000292052">
    <property type="component" value="Unassembled WGS sequence"/>
</dbReference>
<dbReference type="OrthoDB" id="6077919at2759"/>
<reference evidence="9 10" key="1">
    <citation type="submission" date="2017-03" db="EMBL/GenBank/DDBJ databases">
        <title>Genome of the blue death feigning beetle - Asbolus verrucosus.</title>
        <authorList>
            <person name="Rider S.D."/>
        </authorList>
    </citation>
    <scope>NUCLEOTIDE SEQUENCE [LARGE SCALE GENOMIC DNA]</scope>
    <source>
        <strain evidence="9">Butters</strain>
        <tissue evidence="9">Head and leg muscle</tissue>
    </source>
</reference>
<keyword evidence="5" id="KW-0862">Zinc</keyword>
<dbReference type="PROSITE" id="PS00028">
    <property type="entry name" value="ZINC_FINGER_C2H2_1"/>
    <property type="match status" value="2"/>
</dbReference>
<organism evidence="9 10">
    <name type="scientific">Asbolus verrucosus</name>
    <name type="common">Desert ironclad beetle</name>
    <dbReference type="NCBI Taxonomy" id="1661398"/>
    <lineage>
        <taxon>Eukaryota</taxon>
        <taxon>Metazoa</taxon>
        <taxon>Ecdysozoa</taxon>
        <taxon>Arthropoda</taxon>
        <taxon>Hexapoda</taxon>
        <taxon>Insecta</taxon>
        <taxon>Pterygota</taxon>
        <taxon>Neoptera</taxon>
        <taxon>Endopterygota</taxon>
        <taxon>Coleoptera</taxon>
        <taxon>Polyphaga</taxon>
        <taxon>Cucujiformia</taxon>
        <taxon>Tenebrionidae</taxon>
        <taxon>Pimeliinae</taxon>
        <taxon>Asbolus</taxon>
    </lineage>
</organism>
<evidence type="ECO:0000256" key="1">
    <source>
        <dbReference type="ARBA" id="ARBA00004123"/>
    </source>
</evidence>
<dbReference type="GO" id="GO:0000981">
    <property type="term" value="F:DNA-binding transcription factor activity, RNA polymerase II-specific"/>
    <property type="evidence" value="ECO:0007669"/>
    <property type="project" value="TreeGrafter"/>
</dbReference>
<keyword evidence="4 7" id="KW-0863">Zinc-finger</keyword>
<dbReference type="SUPFAM" id="SSF57667">
    <property type="entry name" value="beta-beta-alpha zinc fingers"/>
    <property type="match status" value="1"/>
</dbReference>
<dbReference type="PROSITE" id="PS50157">
    <property type="entry name" value="ZINC_FINGER_C2H2_2"/>
    <property type="match status" value="2"/>
</dbReference>
<keyword evidence="6" id="KW-0539">Nucleus</keyword>
<dbReference type="SMART" id="SM00355">
    <property type="entry name" value="ZnF_C2H2"/>
    <property type="match status" value="2"/>
</dbReference>
<evidence type="ECO:0000313" key="10">
    <source>
        <dbReference type="Proteomes" id="UP000292052"/>
    </source>
</evidence>
<dbReference type="PANTHER" id="PTHR24394">
    <property type="entry name" value="ZINC FINGER PROTEIN"/>
    <property type="match status" value="1"/>
</dbReference>
<evidence type="ECO:0000256" key="2">
    <source>
        <dbReference type="ARBA" id="ARBA00022723"/>
    </source>
</evidence>
<dbReference type="FunFam" id="3.30.160.60:FF:000065">
    <property type="entry name" value="B-cell CLL/lymphoma 6, member B"/>
    <property type="match status" value="1"/>
</dbReference>
<accession>A0A482W5D3</accession>
<evidence type="ECO:0000259" key="8">
    <source>
        <dbReference type="PROSITE" id="PS50157"/>
    </source>
</evidence>
<feature type="domain" description="C2H2-type" evidence="8">
    <location>
        <begin position="38"/>
        <end position="64"/>
    </location>
</feature>
<feature type="domain" description="C2H2-type" evidence="8">
    <location>
        <begin position="10"/>
        <end position="37"/>
    </location>
</feature>
<protein>
    <submittedName>
        <fullName evidence="9">Zf-H2C2 2 domain containing protein</fullName>
    </submittedName>
</protein>
<evidence type="ECO:0000256" key="4">
    <source>
        <dbReference type="ARBA" id="ARBA00022771"/>
    </source>
</evidence>
<dbReference type="PANTHER" id="PTHR24394:SF29">
    <property type="entry name" value="MYONEURIN"/>
    <property type="match status" value="1"/>
</dbReference>
<dbReference type="FunFam" id="3.30.160.60:FF:001963">
    <property type="entry name" value="Replication initiator 1"/>
    <property type="match status" value="1"/>
</dbReference>